<organism evidence="1 2">
    <name type="scientific">Entomophthora muscae</name>
    <dbReference type="NCBI Taxonomy" id="34485"/>
    <lineage>
        <taxon>Eukaryota</taxon>
        <taxon>Fungi</taxon>
        <taxon>Fungi incertae sedis</taxon>
        <taxon>Zoopagomycota</taxon>
        <taxon>Entomophthoromycotina</taxon>
        <taxon>Entomophthoromycetes</taxon>
        <taxon>Entomophthorales</taxon>
        <taxon>Entomophthoraceae</taxon>
        <taxon>Entomophthora</taxon>
    </lineage>
</organism>
<comment type="caution">
    <text evidence="1">The sequence shown here is derived from an EMBL/GenBank/DDBJ whole genome shotgun (WGS) entry which is preliminary data.</text>
</comment>
<protein>
    <submittedName>
        <fullName evidence="1">Uncharacterized protein</fullName>
    </submittedName>
</protein>
<reference evidence="1" key="1">
    <citation type="submission" date="2022-04" db="EMBL/GenBank/DDBJ databases">
        <title>Genome of the entomopathogenic fungus Entomophthora muscae.</title>
        <authorList>
            <person name="Elya C."/>
            <person name="Lovett B.R."/>
            <person name="Lee E."/>
            <person name="Macias A.M."/>
            <person name="Hajek A.E."/>
            <person name="De Bivort B.L."/>
            <person name="Kasson M.T."/>
            <person name="De Fine Licht H.H."/>
            <person name="Stajich J.E."/>
        </authorList>
    </citation>
    <scope>NUCLEOTIDE SEQUENCE</scope>
    <source>
        <strain evidence="1">Berkeley</strain>
    </source>
</reference>
<dbReference type="EMBL" id="QTSX02003589">
    <property type="protein sequence ID" value="KAJ9070171.1"/>
    <property type="molecule type" value="Genomic_DNA"/>
</dbReference>
<keyword evidence="2" id="KW-1185">Reference proteome</keyword>
<evidence type="ECO:0000313" key="2">
    <source>
        <dbReference type="Proteomes" id="UP001165960"/>
    </source>
</evidence>
<accession>A0ACC2T6H4</accession>
<name>A0ACC2T6H4_9FUNG</name>
<gene>
    <name evidence="1" type="ORF">DSO57_1011330</name>
</gene>
<evidence type="ECO:0000313" key="1">
    <source>
        <dbReference type="EMBL" id="KAJ9070171.1"/>
    </source>
</evidence>
<dbReference type="Proteomes" id="UP001165960">
    <property type="component" value="Unassembled WGS sequence"/>
</dbReference>
<sequence>MMDARRFGYQVLNDVSCISFTIPASDRASPPRKNATQKVIPTEFRQCIEDSSFDDMLKNGVSVQGTRMQTIKLSLTPSNVQLDGRS</sequence>
<proteinExistence type="predicted"/>